<feature type="non-terminal residue" evidence="1">
    <location>
        <position position="65"/>
    </location>
</feature>
<protein>
    <submittedName>
        <fullName evidence="1">Uncharacterized protein</fullName>
    </submittedName>
</protein>
<organism evidence="1 2">
    <name type="scientific">Daphnia magna</name>
    <dbReference type="NCBI Taxonomy" id="35525"/>
    <lineage>
        <taxon>Eukaryota</taxon>
        <taxon>Metazoa</taxon>
        <taxon>Ecdysozoa</taxon>
        <taxon>Arthropoda</taxon>
        <taxon>Crustacea</taxon>
        <taxon>Branchiopoda</taxon>
        <taxon>Diplostraca</taxon>
        <taxon>Cladocera</taxon>
        <taxon>Anomopoda</taxon>
        <taxon>Daphniidae</taxon>
        <taxon>Daphnia</taxon>
    </lineage>
</organism>
<proteinExistence type="predicted"/>
<gene>
    <name evidence="1" type="ORF">APZ42_006358</name>
</gene>
<comment type="caution">
    <text evidence="1">The sequence shown here is derived from an EMBL/GenBank/DDBJ whole genome shotgun (WGS) entry which is preliminary data.</text>
</comment>
<dbReference type="AlphaFoldDB" id="A0A162CRQ5"/>
<accession>A0A162CRQ5</accession>
<evidence type="ECO:0000313" key="2">
    <source>
        <dbReference type="Proteomes" id="UP000076858"/>
    </source>
</evidence>
<dbReference type="EMBL" id="LRGB01017632">
    <property type="protein sequence ID" value="KZR98293.1"/>
    <property type="molecule type" value="Genomic_DNA"/>
</dbReference>
<reference evidence="1 2" key="1">
    <citation type="submission" date="2016-03" db="EMBL/GenBank/DDBJ databases">
        <title>EvidentialGene: Evidence-directed Construction of Genes on Genomes.</title>
        <authorList>
            <person name="Gilbert D.G."/>
            <person name="Choi J.-H."/>
            <person name="Mockaitis K."/>
            <person name="Colbourne J."/>
            <person name="Pfrender M."/>
        </authorList>
    </citation>
    <scope>NUCLEOTIDE SEQUENCE [LARGE SCALE GENOMIC DNA]</scope>
    <source>
        <strain evidence="1 2">Xinb3</strain>
        <tissue evidence="1">Complete organism</tissue>
    </source>
</reference>
<name>A0A162CRQ5_9CRUS</name>
<evidence type="ECO:0000313" key="1">
    <source>
        <dbReference type="EMBL" id="KZR98293.1"/>
    </source>
</evidence>
<feature type="non-terminal residue" evidence="1">
    <location>
        <position position="1"/>
    </location>
</feature>
<keyword evidence="2" id="KW-1185">Reference proteome</keyword>
<dbReference type="Proteomes" id="UP000076858">
    <property type="component" value="Unassembled WGS sequence"/>
</dbReference>
<sequence length="65" mass="7228">GSWCLEAGHYQGTQKKAWTEIVEAIEQACPDEPIHDVKDTKKKLGNIKAIANAKIAEYNRSLSET</sequence>